<dbReference type="InterPro" id="IPR013087">
    <property type="entry name" value="Znf_C2H2_type"/>
</dbReference>
<dbReference type="PANTHER" id="PTHR47068">
    <property type="entry name" value="OS02G0659100 PROTEIN"/>
    <property type="match status" value="1"/>
</dbReference>
<dbReference type="PROSITE" id="PS50157">
    <property type="entry name" value="ZINC_FINGER_C2H2_2"/>
    <property type="match status" value="2"/>
</dbReference>
<proteinExistence type="predicted"/>
<dbReference type="PROSITE" id="PS00028">
    <property type="entry name" value="ZINC_FINGER_C2H2_1"/>
    <property type="match status" value="1"/>
</dbReference>
<accession>A0ABR0UEL4</accession>
<feature type="compositionally biased region" description="Basic and acidic residues" evidence="2">
    <location>
        <begin position="33"/>
        <end position="42"/>
    </location>
</feature>
<sequence>MCGRALGGHMRAHGIGDENYSLDNDDTWEEKFVGSDYRTKSEGEDDDGRQSGGWGKRKRSLRVKSGSILSANYPSSEELEDIHVARCLLQLSNARVNPPMAEPSTTFAPEEEKERRNLILEREKGALSSGPKSMFECKACKKVFNSHQALGGHRAGHKKVKGCYYATKQEQTDEISLAQDNNIGTPHDEEALLIFPSKPTSSFQFEQGHPLLGAKKRKSNKVHECSICGRVFSSGQALGGHKSDRMKVGNKVDEELADNKLKLAKLINELEDIENKGNSSQWLQVGIGSTNHV</sequence>
<dbReference type="EMBL" id="JABTTQ020003026">
    <property type="protein sequence ID" value="KAK6120721.1"/>
    <property type="molecule type" value="Genomic_DNA"/>
</dbReference>
<name>A0ABR0UEL4_REHGL</name>
<evidence type="ECO:0000313" key="5">
    <source>
        <dbReference type="Proteomes" id="UP001318860"/>
    </source>
</evidence>
<evidence type="ECO:0000313" key="4">
    <source>
        <dbReference type="EMBL" id="KAK6120721.1"/>
    </source>
</evidence>
<feature type="domain" description="C2H2-type" evidence="3">
    <location>
        <begin position="223"/>
        <end position="252"/>
    </location>
</feature>
<evidence type="ECO:0000259" key="3">
    <source>
        <dbReference type="PROSITE" id="PS50157"/>
    </source>
</evidence>
<dbReference type="Pfam" id="PF13912">
    <property type="entry name" value="zf-C2H2_6"/>
    <property type="match status" value="2"/>
</dbReference>
<feature type="domain" description="C2H2-type" evidence="3">
    <location>
        <begin position="135"/>
        <end position="162"/>
    </location>
</feature>
<dbReference type="Proteomes" id="UP001318860">
    <property type="component" value="Unassembled WGS sequence"/>
</dbReference>
<reference evidence="4 5" key="1">
    <citation type="journal article" date="2021" name="Comput. Struct. Biotechnol. J.">
        <title>De novo genome assembly of the potent medicinal plant Rehmannia glutinosa using nanopore technology.</title>
        <authorList>
            <person name="Ma L."/>
            <person name="Dong C."/>
            <person name="Song C."/>
            <person name="Wang X."/>
            <person name="Zheng X."/>
            <person name="Niu Y."/>
            <person name="Chen S."/>
            <person name="Feng W."/>
        </authorList>
    </citation>
    <scope>NUCLEOTIDE SEQUENCE [LARGE SCALE GENOMIC DNA]</scope>
    <source>
        <strain evidence="4">DH-2019</strain>
    </source>
</reference>
<keyword evidence="1" id="KW-0479">Metal-binding</keyword>
<evidence type="ECO:0000256" key="2">
    <source>
        <dbReference type="SAM" id="MobiDB-lite"/>
    </source>
</evidence>
<dbReference type="Gene3D" id="3.30.160.60">
    <property type="entry name" value="Classic Zinc Finger"/>
    <property type="match status" value="1"/>
</dbReference>
<dbReference type="SMART" id="SM00355">
    <property type="entry name" value="ZnF_C2H2"/>
    <property type="match status" value="2"/>
</dbReference>
<keyword evidence="1" id="KW-0862">Zinc</keyword>
<protein>
    <recommendedName>
        <fullName evidence="3">C2H2-type domain-containing protein</fullName>
    </recommendedName>
</protein>
<comment type="caution">
    <text evidence="4">The sequence shown here is derived from an EMBL/GenBank/DDBJ whole genome shotgun (WGS) entry which is preliminary data.</text>
</comment>
<evidence type="ECO:0000256" key="1">
    <source>
        <dbReference type="PROSITE-ProRule" id="PRU00042"/>
    </source>
</evidence>
<gene>
    <name evidence="4" type="ORF">DH2020_045537</name>
</gene>
<dbReference type="InterPro" id="IPR036236">
    <property type="entry name" value="Znf_C2H2_sf"/>
</dbReference>
<feature type="region of interest" description="Disordered" evidence="2">
    <location>
        <begin position="33"/>
        <end position="61"/>
    </location>
</feature>
<dbReference type="SUPFAM" id="SSF57667">
    <property type="entry name" value="beta-beta-alpha zinc fingers"/>
    <property type="match status" value="1"/>
</dbReference>
<organism evidence="4 5">
    <name type="scientific">Rehmannia glutinosa</name>
    <name type="common">Chinese foxglove</name>
    <dbReference type="NCBI Taxonomy" id="99300"/>
    <lineage>
        <taxon>Eukaryota</taxon>
        <taxon>Viridiplantae</taxon>
        <taxon>Streptophyta</taxon>
        <taxon>Embryophyta</taxon>
        <taxon>Tracheophyta</taxon>
        <taxon>Spermatophyta</taxon>
        <taxon>Magnoliopsida</taxon>
        <taxon>eudicotyledons</taxon>
        <taxon>Gunneridae</taxon>
        <taxon>Pentapetalae</taxon>
        <taxon>asterids</taxon>
        <taxon>lamiids</taxon>
        <taxon>Lamiales</taxon>
        <taxon>Orobanchaceae</taxon>
        <taxon>Rehmannieae</taxon>
        <taxon>Rehmannia</taxon>
    </lineage>
</organism>
<dbReference type="PANTHER" id="PTHR47068:SF1">
    <property type="entry name" value="OS02G0659100 PROTEIN"/>
    <property type="match status" value="1"/>
</dbReference>
<keyword evidence="5" id="KW-1185">Reference proteome</keyword>
<keyword evidence="1" id="KW-0863">Zinc-finger</keyword>